<dbReference type="PRINTS" id="PR00359">
    <property type="entry name" value="BP450"/>
</dbReference>
<evidence type="ECO:0000313" key="4">
    <source>
        <dbReference type="Proteomes" id="UP001500571"/>
    </source>
</evidence>
<keyword evidence="4" id="KW-1185">Reference proteome</keyword>
<dbReference type="Pfam" id="PF00067">
    <property type="entry name" value="p450"/>
    <property type="match status" value="1"/>
</dbReference>
<keyword evidence="2" id="KW-0503">Monooxygenase</keyword>
<evidence type="ECO:0000256" key="2">
    <source>
        <dbReference type="RuleBase" id="RU000461"/>
    </source>
</evidence>
<dbReference type="RefSeq" id="WP_344041853.1">
    <property type="nucleotide sequence ID" value="NZ_BAAAPB010000001.1"/>
</dbReference>
<dbReference type="PANTHER" id="PTHR46696:SF1">
    <property type="entry name" value="CYTOCHROME P450 YJIB-RELATED"/>
    <property type="match status" value="1"/>
</dbReference>
<gene>
    <name evidence="3" type="ORF">GCM10009798_03860</name>
</gene>
<organism evidence="3 4">
    <name type="scientific">Nocardioides panacihumi</name>
    <dbReference type="NCBI Taxonomy" id="400774"/>
    <lineage>
        <taxon>Bacteria</taxon>
        <taxon>Bacillati</taxon>
        <taxon>Actinomycetota</taxon>
        <taxon>Actinomycetes</taxon>
        <taxon>Propionibacteriales</taxon>
        <taxon>Nocardioidaceae</taxon>
        <taxon>Nocardioides</taxon>
    </lineage>
</organism>
<comment type="similarity">
    <text evidence="1 2">Belongs to the cytochrome P450 family.</text>
</comment>
<dbReference type="SUPFAM" id="SSF48264">
    <property type="entry name" value="Cytochrome P450"/>
    <property type="match status" value="1"/>
</dbReference>
<proteinExistence type="inferred from homology"/>
<dbReference type="InterPro" id="IPR001128">
    <property type="entry name" value="Cyt_P450"/>
</dbReference>
<dbReference type="InterPro" id="IPR017972">
    <property type="entry name" value="Cyt_P450_CS"/>
</dbReference>
<keyword evidence="2" id="KW-0349">Heme</keyword>
<name>A0ABP5BL37_9ACTN</name>
<dbReference type="InterPro" id="IPR002397">
    <property type="entry name" value="Cyt_P450_B"/>
</dbReference>
<protein>
    <submittedName>
        <fullName evidence="3">Cytochrome P450</fullName>
    </submittedName>
</protein>
<reference evidence="4" key="1">
    <citation type="journal article" date="2019" name="Int. J. Syst. Evol. Microbiol.">
        <title>The Global Catalogue of Microorganisms (GCM) 10K type strain sequencing project: providing services to taxonomists for standard genome sequencing and annotation.</title>
        <authorList>
            <consortium name="The Broad Institute Genomics Platform"/>
            <consortium name="The Broad Institute Genome Sequencing Center for Infectious Disease"/>
            <person name="Wu L."/>
            <person name="Ma J."/>
        </authorList>
    </citation>
    <scope>NUCLEOTIDE SEQUENCE [LARGE SCALE GENOMIC DNA]</scope>
    <source>
        <strain evidence="4">JCM 15309</strain>
    </source>
</reference>
<dbReference type="PROSITE" id="PS00086">
    <property type="entry name" value="CYTOCHROME_P450"/>
    <property type="match status" value="1"/>
</dbReference>
<dbReference type="EMBL" id="BAAAPB010000001">
    <property type="protein sequence ID" value="GAA1947945.1"/>
    <property type="molecule type" value="Genomic_DNA"/>
</dbReference>
<comment type="caution">
    <text evidence="3">The sequence shown here is derived from an EMBL/GenBank/DDBJ whole genome shotgun (WGS) entry which is preliminary data.</text>
</comment>
<dbReference type="Proteomes" id="UP001500571">
    <property type="component" value="Unassembled WGS sequence"/>
</dbReference>
<accession>A0ABP5BL37</accession>
<keyword evidence="2" id="KW-0479">Metal-binding</keyword>
<dbReference type="Gene3D" id="1.10.630.10">
    <property type="entry name" value="Cytochrome P450"/>
    <property type="match status" value="1"/>
</dbReference>
<dbReference type="PANTHER" id="PTHR46696">
    <property type="entry name" value="P450, PUTATIVE (EUROFUNG)-RELATED"/>
    <property type="match status" value="1"/>
</dbReference>
<keyword evidence="2" id="KW-0560">Oxidoreductase</keyword>
<sequence>MPATHPASDEAVAADLERLFTFDDALLQDPFPLYERMRQHAPVVRVGSVVAVARYEDVQRVLRGPVTFSSVRSRGSRVTDRLAGLAGADRDKYDYLVRHDLTHIGQQDPPEHERLRGFVNRVFSRSRIAATRAEMTELAESLLDEIEADGGGPFDLSRLSYRLPFRWMCRMLAVPEVEVEKFRGWAMDLRVGLGTNHENLEASYAATRNVDAWVRDLIADRRARVSGADCPDEDLVSQLVAEERDGQGLTDEELVSMFTVMLTTGNTNDLISNAVITFAAHPDQRRAALDDPAVLRNGIEELFRFAPPVHAAHRVARVDCEIAGVPVRAGETVRLMLASANRDPERFADPDIFDVRRSDARHHVDFGHGIHVCLGQWLSRLEIEVALTTLYERFGDLAPVGPVRYRRNYAFHGTDQLLVASS</sequence>
<evidence type="ECO:0000256" key="1">
    <source>
        <dbReference type="ARBA" id="ARBA00010617"/>
    </source>
</evidence>
<keyword evidence="2" id="KW-0408">Iron</keyword>
<evidence type="ECO:0000313" key="3">
    <source>
        <dbReference type="EMBL" id="GAA1947945.1"/>
    </source>
</evidence>
<dbReference type="InterPro" id="IPR036396">
    <property type="entry name" value="Cyt_P450_sf"/>
</dbReference>